<keyword evidence="3" id="KW-0969">Cilium</keyword>
<comment type="subcellular location">
    <subcellularLocation>
        <location evidence="1">Cell projection</location>
        <location evidence="1">Cilium</location>
    </subcellularLocation>
</comment>
<evidence type="ECO:0000256" key="2">
    <source>
        <dbReference type="ARBA" id="ARBA00023054"/>
    </source>
</evidence>
<evidence type="ECO:0000256" key="8">
    <source>
        <dbReference type="SAM" id="MobiDB-lite"/>
    </source>
</evidence>
<dbReference type="Proteomes" id="UP000694523">
    <property type="component" value="Unplaced"/>
</dbReference>
<feature type="domain" description="Trichohyalin-plectin-homology" evidence="9">
    <location>
        <begin position="126"/>
        <end position="418"/>
    </location>
</feature>
<feature type="coiled-coil region" evidence="7">
    <location>
        <begin position="184"/>
        <end position="243"/>
    </location>
</feature>
<keyword evidence="11" id="KW-1185">Reference proteome</keyword>
<reference evidence="10" key="2">
    <citation type="submission" date="2025-09" db="UniProtKB">
        <authorList>
            <consortium name="Ensembl"/>
        </authorList>
    </citation>
    <scope>IDENTIFICATION</scope>
</reference>
<dbReference type="GO" id="GO:0005929">
    <property type="term" value="C:cilium"/>
    <property type="evidence" value="ECO:0007669"/>
    <property type="project" value="UniProtKB-SubCell"/>
</dbReference>
<evidence type="ECO:0000256" key="4">
    <source>
        <dbReference type="ARBA" id="ARBA00023273"/>
    </source>
</evidence>
<sequence length="460" mass="55123">SCFVKRNGLKCQSLDVQSHTPKDLLLLLQQKGVPQSINSCCMNTCACPTFQNHVSFCVHFTVACYLLRVLLETEEQQYFNEIEKRMETALQERQAKMVEKAKVLRDLRETKRQQMVSEKMEQLFVNQCEEVRSILTKRKDEETRLELAAQVHSNKEQQQLQQMKDRRFAEMWEATHQMEVQRENERAQRQQQKTMEHLNQLRAQMEAAEQQRQLAKQLKEEEARLLCEQKEMLKLQVEREKQQRLIAQQTVRRQLDQSYRMKMKRLAKEQQEELALDMSILQQVLTQETDEKQEAAQKKNELREQQQRYRLYLADELEKQKREEKETDLLIEEKLRETWAKREKQSQMEREARNRLMKDVLEGRSLQTQHKRKTTDNFTKTGKTYRADLQAQIQHQQNLKQHEKALEEREVHYGLAVQHEYERMKERVLSRPMSHTTALHPFRHSDGAKSAPSQHHKECK</sequence>
<dbReference type="PANTHER" id="PTHR31183:SF1">
    <property type="entry name" value="CILIA- AND FLAGELLA-ASSOCIATED PROTEIN 53"/>
    <property type="match status" value="1"/>
</dbReference>
<evidence type="ECO:0000256" key="3">
    <source>
        <dbReference type="ARBA" id="ARBA00023069"/>
    </source>
</evidence>
<protein>
    <recommendedName>
        <fullName evidence="6">Cilia- and flagella-associated protein 53</fullName>
    </recommendedName>
</protein>
<evidence type="ECO:0000256" key="5">
    <source>
        <dbReference type="ARBA" id="ARBA00033747"/>
    </source>
</evidence>
<accession>A0A8C6UZE1</accession>
<keyword evidence="2 7" id="KW-0175">Coiled coil</keyword>
<feature type="coiled-coil region" evidence="7">
    <location>
        <begin position="278"/>
        <end position="337"/>
    </location>
</feature>
<evidence type="ECO:0000313" key="10">
    <source>
        <dbReference type="Ensembl" id="ENSNMLP00000041617.1"/>
    </source>
</evidence>
<keyword evidence="4" id="KW-0966">Cell projection</keyword>
<organism evidence="10 11">
    <name type="scientific">Neogobius melanostomus</name>
    <name type="common">round goby</name>
    <dbReference type="NCBI Taxonomy" id="47308"/>
    <lineage>
        <taxon>Eukaryota</taxon>
        <taxon>Metazoa</taxon>
        <taxon>Chordata</taxon>
        <taxon>Craniata</taxon>
        <taxon>Vertebrata</taxon>
        <taxon>Euteleostomi</taxon>
        <taxon>Actinopterygii</taxon>
        <taxon>Neopterygii</taxon>
        <taxon>Teleostei</taxon>
        <taxon>Neoteleostei</taxon>
        <taxon>Acanthomorphata</taxon>
        <taxon>Gobiaria</taxon>
        <taxon>Gobiiformes</taxon>
        <taxon>Gobioidei</taxon>
        <taxon>Gobiidae</taxon>
        <taxon>Benthophilinae</taxon>
        <taxon>Neogobiini</taxon>
        <taxon>Neogobius</taxon>
    </lineage>
</organism>
<comment type="similarity">
    <text evidence="5">Belongs to the CFAP53 family.</text>
</comment>
<dbReference type="Pfam" id="PF13868">
    <property type="entry name" value="TPH"/>
    <property type="match status" value="1"/>
</dbReference>
<evidence type="ECO:0000256" key="1">
    <source>
        <dbReference type="ARBA" id="ARBA00004138"/>
    </source>
</evidence>
<evidence type="ECO:0000259" key="9">
    <source>
        <dbReference type="Pfam" id="PF13868"/>
    </source>
</evidence>
<evidence type="ECO:0000313" key="11">
    <source>
        <dbReference type="Proteomes" id="UP000694523"/>
    </source>
</evidence>
<reference evidence="10" key="1">
    <citation type="submission" date="2025-08" db="UniProtKB">
        <authorList>
            <consortium name="Ensembl"/>
        </authorList>
    </citation>
    <scope>IDENTIFICATION</scope>
</reference>
<dbReference type="InterPro" id="IPR043596">
    <property type="entry name" value="CFAP53/TCHP"/>
</dbReference>
<name>A0A8C6UZE1_9GOBI</name>
<dbReference type="Ensembl" id="ENSNMLT00000046256.1">
    <property type="protein sequence ID" value="ENSNMLP00000041617.1"/>
    <property type="gene ID" value="ENSNMLG00000025464.1"/>
</dbReference>
<evidence type="ECO:0000256" key="6">
    <source>
        <dbReference type="ARBA" id="ARBA00033773"/>
    </source>
</evidence>
<evidence type="ECO:0000256" key="7">
    <source>
        <dbReference type="SAM" id="Coils"/>
    </source>
</evidence>
<proteinExistence type="inferred from homology"/>
<feature type="region of interest" description="Disordered" evidence="8">
    <location>
        <begin position="431"/>
        <end position="460"/>
    </location>
</feature>
<dbReference type="InterPro" id="IPR043597">
    <property type="entry name" value="TPH_dom"/>
</dbReference>
<dbReference type="PANTHER" id="PTHR31183">
    <property type="entry name" value="TRICHOPLEIN KERATIN FILAMENT-BINDING PROTEIN FAMILY MEMBER"/>
    <property type="match status" value="1"/>
</dbReference>
<dbReference type="AlphaFoldDB" id="A0A8C6UZE1"/>